<gene>
    <name evidence="2" type="ORF">TM448A00720_0032</name>
    <name evidence="3" type="ORF">TM448B00242_0037</name>
</gene>
<keyword evidence="1" id="KW-0812">Transmembrane</keyword>
<dbReference type="EMBL" id="MT144053">
    <property type="protein sequence ID" value="QJA47703.1"/>
    <property type="molecule type" value="Genomic_DNA"/>
</dbReference>
<feature type="transmembrane region" description="Helical" evidence="1">
    <location>
        <begin position="12"/>
        <end position="31"/>
    </location>
</feature>
<feature type="transmembrane region" description="Helical" evidence="1">
    <location>
        <begin position="37"/>
        <end position="53"/>
    </location>
</feature>
<keyword evidence="1" id="KW-0472">Membrane</keyword>
<accession>A0A6H1ZIF4</accession>
<keyword evidence="1" id="KW-1133">Transmembrane helix</keyword>
<proteinExistence type="predicted"/>
<organism evidence="2">
    <name type="scientific">viral metagenome</name>
    <dbReference type="NCBI Taxonomy" id="1070528"/>
    <lineage>
        <taxon>unclassified sequences</taxon>
        <taxon>metagenomes</taxon>
        <taxon>organismal metagenomes</taxon>
    </lineage>
</organism>
<reference evidence="2" key="1">
    <citation type="submission" date="2020-03" db="EMBL/GenBank/DDBJ databases">
        <title>The deep terrestrial virosphere.</title>
        <authorList>
            <person name="Holmfeldt K."/>
            <person name="Nilsson E."/>
            <person name="Simone D."/>
            <person name="Lopez-Fernandez M."/>
            <person name="Wu X."/>
            <person name="de Brujin I."/>
            <person name="Lundin D."/>
            <person name="Andersson A."/>
            <person name="Bertilsson S."/>
            <person name="Dopson M."/>
        </authorList>
    </citation>
    <scope>NUCLEOTIDE SEQUENCE</scope>
    <source>
        <strain evidence="2">TM448A00720</strain>
        <strain evidence="3">TM448B00242</strain>
    </source>
</reference>
<name>A0A6H1ZIF4_9ZZZZ</name>
<evidence type="ECO:0000313" key="2">
    <source>
        <dbReference type="EMBL" id="QJA47703.1"/>
    </source>
</evidence>
<dbReference type="AlphaFoldDB" id="A0A6H1ZIF4"/>
<sequence>MTAKNILSSKTFWFNVITIGIGIVGVINKSFPIDPQILVYINGAGNILLRLLTGKPITFGGRTILGKRIDN</sequence>
<evidence type="ECO:0000256" key="1">
    <source>
        <dbReference type="SAM" id="Phobius"/>
    </source>
</evidence>
<evidence type="ECO:0000313" key="3">
    <source>
        <dbReference type="EMBL" id="QJH94563.1"/>
    </source>
</evidence>
<dbReference type="EMBL" id="MT144602">
    <property type="protein sequence ID" value="QJH94563.1"/>
    <property type="molecule type" value="Genomic_DNA"/>
</dbReference>
<protein>
    <submittedName>
        <fullName evidence="2">Uncharacterized protein</fullName>
    </submittedName>
</protein>